<proteinExistence type="predicted"/>
<keyword evidence="1" id="KW-0472">Membrane</keyword>
<keyword evidence="1" id="KW-0812">Transmembrane</keyword>
<dbReference type="STRING" id="222984.GCA_000731985_01190"/>
<reference evidence="2 3" key="1">
    <citation type="submission" date="2019-02" db="EMBL/GenBank/DDBJ databases">
        <title>Genome analysis provides insights into bioremediation potentialities and Haloocin production by Natrinema altunense strain 4.1R isolated from Chott Douz in Tunisian desert.</title>
        <authorList>
            <person name="Najjari A."/>
            <person name="Youssef N."/>
            <person name="Ben Dhia O."/>
            <person name="Ferjani R."/>
            <person name="El Hidri D."/>
            <person name="Ouzari H.I."/>
            <person name="Cherif A."/>
        </authorList>
    </citation>
    <scope>NUCLEOTIDE SEQUENCE [LARGE SCALE GENOMIC DNA]</scope>
    <source>
        <strain evidence="2 3">4.1R</strain>
    </source>
</reference>
<dbReference type="PROSITE" id="PS00018">
    <property type="entry name" value="EF_HAND_1"/>
    <property type="match status" value="1"/>
</dbReference>
<organism evidence="2 3">
    <name type="scientific">Natrinema altunense</name>
    <dbReference type="NCBI Taxonomy" id="222984"/>
    <lineage>
        <taxon>Archaea</taxon>
        <taxon>Methanobacteriati</taxon>
        <taxon>Methanobacteriota</taxon>
        <taxon>Stenosarchaea group</taxon>
        <taxon>Halobacteria</taxon>
        <taxon>Halobacteriales</taxon>
        <taxon>Natrialbaceae</taxon>
        <taxon>Natrinema</taxon>
    </lineage>
</organism>
<dbReference type="OrthoDB" id="312630at2157"/>
<name>A0A482Y468_9EURY</name>
<dbReference type="RefSeq" id="WP_130170874.1">
    <property type="nucleotide sequence ID" value="NZ_SHMR01000005.1"/>
</dbReference>
<protein>
    <submittedName>
        <fullName evidence="2">Uncharacterized protein</fullName>
    </submittedName>
</protein>
<comment type="caution">
    <text evidence="2">The sequence shown here is derived from an EMBL/GenBank/DDBJ whole genome shotgun (WGS) entry which is preliminary data.</text>
</comment>
<feature type="transmembrane region" description="Helical" evidence="1">
    <location>
        <begin position="205"/>
        <end position="225"/>
    </location>
</feature>
<gene>
    <name evidence="2" type="ORF">ELS17_12065</name>
</gene>
<accession>A0A482Y468</accession>
<keyword evidence="1" id="KW-1133">Transmembrane helix</keyword>
<evidence type="ECO:0000313" key="3">
    <source>
        <dbReference type="Proteomes" id="UP000292704"/>
    </source>
</evidence>
<dbReference type="InterPro" id="IPR018247">
    <property type="entry name" value="EF_Hand_1_Ca_BS"/>
</dbReference>
<dbReference type="PROSITE" id="PS51257">
    <property type="entry name" value="PROKAR_LIPOPROTEIN"/>
    <property type="match status" value="1"/>
</dbReference>
<dbReference type="Proteomes" id="UP000292704">
    <property type="component" value="Unassembled WGS sequence"/>
</dbReference>
<dbReference type="Pfam" id="PF19119">
    <property type="entry name" value="DUF5803"/>
    <property type="match status" value="1"/>
</dbReference>
<sequence length="256" mass="28173">MNRRLVLAAIAIALLATLAGCSAFSGGISDEQLDQDGNYSELRDSEADVAIDLDDGNLISDGEFRAVYDLNGSEELSLYRSTLFREEPLAINSVRYWYPNGTELTGSELDVEQGRSKTTVQVPDENGTLAFSGDAGRKTFRLPAYVEGSYEVTVPEGHRTSNFLFGDVSPNGYEREVVDGRERLSWDDLDSTISLRYYLARDVPLFLGLIGAVVLLGGVGIGYYYRQVKRLQKEREEFGLDIDTDDDSDGGPPGLL</sequence>
<dbReference type="EMBL" id="SHMR01000005">
    <property type="protein sequence ID" value="RZH67587.1"/>
    <property type="molecule type" value="Genomic_DNA"/>
</dbReference>
<dbReference type="InterPro" id="IPR043826">
    <property type="entry name" value="DUF5803"/>
</dbReference>
<evidence type="ECO:0000313" key="2">
    <source>
        <dbReference type="EMBL" id="RZH67587.1"/>
    </source>
</evidence>
<dbReference type="AlphaFoldDB" id="A0A482Y468"/>
<evidence type="ECO:0000256" key="1">
    <source>
        <dbReference type="SAM" id="Phobius"/>
    </source>
</evidence>